<feature type="domain" description="Cytidyltransferase-like" evidence="12">
    <location>
        <begin position="12"/>
        <end position="196"/>
    </location>
</feature>
<proteinExistence type="inferred from homology"/>
<dbReference type="EC" id="2.7.7.18" evidence="11"/>
<dbReference type="Gene3D" id="3.40.50.620">
    <property type="entry name" value="HUPs"/>
    <property type="match status" value="1"/>
</dbReference>
<dbReference type="NCBIfam" id="NF000839">
    <property type="entry name" value="PRK00071.1-1"/>
    <property type="match status" value="1"/>
</dbReference>
<dbReference type="InterPro" id="IPR014729">
    <property type="entry name" value="Rossmann-like_a/b/a_fold"/>
</dbReference>
<dbReference type="GO" id="GO:0009435">
    <property type="term" value="P:NAD+ biosynthetic process"/>
    <property type="evidence" value="ECO:0007669"/>
    <property type="project" value="UniProtKB-UniRule"/>
</dbReference>
<dbReference type="NCBIfam" id="TIGR00482">
    <property type="entry name" value="nicotinate (nicotinamide) nucleotide adenylyltransferase"/>
    <property type="match status" value="1"/>
</dbReference>
<dbReference type="STRING" id="1188319.OYT1_01362"/>
<evidence type="ECO:0000259" key="12">
    <source>
        <dbReference type="Pfam" id="PF01467"/>
    </source>
</evidence>
<name>A0A2Z6GEL9_9PROT</name>
<evidence type="ECO:0000256" key="9">
    <source>
        <dbReference type="ARBA" id="ARBA00023027"/>
    </source>
</evidence>
<comment type="similarity">
    <text evidence="3 11">Belongs to the NadD family.</text>
</comment>
<dbReference type="Proteomes" id="UP000033070">
    <property type="component" value="Chromosome"/>
</dbReference>
<dbReference type="GO" id="GO:0004515">
    <property type="term" value="F:nicotinate-nucleotide adenylyltransferase activity"/>
    <property type="evidence" value="ECO:0007669"/>
    <property type="project" value="UniProtKB-UniRule"/>
</dbReference>
<evidence type="ECO:0000256" key="6">
    <source>
        <dbReference type="ARBA" id="ARBA00022695"/>
    </source>
</evidence>
<dbReference type="EMBL" id="AP018738">
    <property type="protein sequence ID" value="BBE52018.1"/>
    <property type="molecule type" value="Genomic_DNA"/>
</dbReference>
<organism evidence="13 14">
    <name type="scientific">Ferriphaselus amnicola</name>
    <dbReference type="NCBI Taxonomy" id="1188319"/>
    <lineage>
        <taxon>Bacteria</taxon>
        <taxon>Pseudomonadati</taxon>
        <taxon>Pseudomonadota</taxon>
        <taxon>Betaproteobacteria</taxon>
        <taxon>Nitrosomonadales</taxon>
        <taxon>Gallionellaceae</taxon>
        <taxon>Ferriphaselus</taxon>
    </lineage>
</organism>
<dbReference type="NCBIfam" id="NF000840">
    <property type="entry name" value="PRK00071.1-3"/>
    <property type="match status" value="1"/>
</dbReference>
<dbReference type="NCBIfam" id="TIGR00125">
    <property type="entry name" value="cyt_tran_rel"/>
    <property type="match status" value="1"/>
</dbReference>
<evidence type="ECO:0000256" key="11">
    <source>
        <dbReference type="HAMAP-Rule" id="MF_00244"/>
    </source>
</evidence>
<keyword evidence="14" id="KW-1185">Reference proteome</keyword>
<protein>
    <recommendedName>
        <fullName evidence="11">Probable nicotinate-nucleotide adenylyltransferase</fullName>
        <ecNumber evidence="11">2.7.7.18</ecNumber>
    </recommendedName>
    <alternativeName>
        <fullName evidence="11">Deamido-NAD(+) diphosphorylase</fullName>
    </alternativeName>
    <alternativeName>
        <fullName evidence="11">Deamido-NAD(+) pyrophosphorylase</fullName>
    </alternativeName>
    <alternativeName>
        <fullName evidence="11">Nicotinate mononucleotide adenylyltransferase</fullName>
        <shortName evidence="11">NaMN adenylyltransferase</shortName>
    </alternativeName>
</protein>
<keyword evidence="4 11" id="KW-0662">Pyridine nucleotide biosynthesis</keyword>
<dbReference type="AlphaFoldDB" id="A0A2Z6GEL9"/>
<keyword evidence="7 11" id="KW-0547">Nucleotide-binding</keyword>
<keyword evidence="8 11" id="KW-0067">ATP-binding</keyword>
<dbReference type="InterPro" id="IPR004821">
    <property type="entry name" value="Cyt_trans-like"/>
</dbReference>
<evidence type="ECO:0000256" key="8">
    <source>
        <dbReference type="ARBA" id="ARBA00022840"/>
    </source>
</evidence>
<dbReference type="HAMAP" id="MF_00244">
    <property type="entry name" value="NaMN_adenylyltr"/>
    <property type="match status" value="1"/>
</dbReference>
<dbReference type="Pfam" id="PF01467">
    <property type="entry name" value="CTP_transf_like"/>
    <property type="match status" value="1"/>
</dbReference>
<gene>
    <name evidence="11" type="primary">nadD</name>
    <name evidence="13" type="ORF">OYT1_ch2505</name>
</gene>
<evidence type="ECO:0000256" key="4">
    <source>
        <dbReference type="ARBA" id="ARBA00022642"/>
    </source>
</evidence>
<comment type="catalytic activity">
    <reaction evidence="10 11">
        <text>nicotinate beta-D-ribonucleotide + ATP + H(+) = deamido-NAD(+) + diphosphate</text>
        <dbReference type="Rhea" id="RHEA:22860"/>
        <dbReference type="ChEBI" id="CHEBI:15378"/>
        <dbReference type="ChEBI" id="CHEBI:30616"/>
        <dbReference type="ChEBI" id="CHEBI:33019"/>
        <dbReference type="ChEBI" id="CHEBI:57502"/>
        <dbReference type="ChEBI" id="CHEBI:58437"/>
        <dbReference type="EC" id="2.7.7.18"/>
    </reaction>
</comment>
<comment type="function">
    <text evidence="1 11">Catalyzes the reversible adenylation of nicotinate mononucleotide (NaMN) to nicotinic acid adenine dinucleotide (NaAD).</text>
</comment>
<accession>A0A2Z6GEL9</accession>
<dbReference type="SUPFAM" id="SSF52374">
    <property type="entry name" value="Nucleotidylyl transferase"/>
    <property type="match status" value="1"/>
</dbReference>
<dbReference type="RefSeq" id="WP_062626552.1">
    <property type="nucleotide sequence ID" value="NZ_AP018738.1"/>
</dbReference>
<sequence length="224" mass="25244">MTTPPLIRPIGILGGTFDPIHHGHLRLALEALEQCDLRQVRFIPNGTPPHRGTPFSTPQQRLEMVRLALQGNPSFTLDEREIFRAGPCYSVHTLESLREELGAQQPICLLLGSDAFLQLHTWHQWTRLFELAHIVVMQRPGLPLGNAMLQADEVLRLEYFARLAPAPLKLHEQAAGAIVALDMPLLEISATDIRCRAATGRHLRYLVPDSVAWYIHTHHLYPTC</sequence>
<reference evidence="13 14" key="1">
    <citation type="submission" date="2018-06" db="EMBL/GenBank/DDBJ databases">
        <title>OYT1 Genome Sequencing.</title>
        <authorList>
            <person name="Kato S."/>
            <person name="Itoh T."/>
            <person name="Ohkuma M."/>
        </authorList>
    </citation>
    <scope>NUCLEOTIDE SEQUENCE [LARGE SCALE GENOMIC DNA]</scope>
    <source>
        <strain evidence="13 14">OYT1</strain>
    </source>
</reference>
<dbReference type="PANTHER" id="PTHR39321">
    <property type="entry name" value="NICOTINATE-NUCLEOTIDE ADENYLYLTRANSFERASE-RELATED"/>
    <property type="match status" value="1"/>
</dbReference>
<dbReference type="GO" id="GO:0005524">
    <property type="term" value="F:ATP binding"/>
    <property type="evidence" value="ECO:0007669"/>
    <property type="project" value="UniProtKB-KW"/>
</dbReference>
<evidence type="ECO:0000256" key="3">
    <source>
        <dbReference type="ARBA" id="ARBA00009014"/>
    </source>
</evidence>
<evidence type="ECO:0000256" key="10">
    <source>
        <dbReference type="ARBA" id="ARBA00048721"/>
    </source>
</evidence>
<evidence type="ECO:0000256" key="1">
    <source>
        <dbReference type="ARBA" id="ARBA00002324"/>
    </source>
</evidence>
<evidence type="ECO:0000256" key="5">
    <source>
        <dbReference type="ARBA" id="ARBA00022679"/>
    </source>
</evidence>
<evidence type="ECO:0000313" key="14">
    <source>
        <dbReference type="Proteomes" id="UP000033070"/>
    </source>
</evidence>
<evidence type="ECO:0000256" key="2">
    <source>
        <dbReference type="ARBA" id="ARBA00005019"/>
    </source>
</evidence>
<dbReference type="CDD" id="cd02165">
    <property type="entry name" value="NMNAT"/>
    <property type="match status" value="1"/>
</dbReference>
<dbReference type="UniPathway" id="UPA00253">
    <property type="reaction ID" value="UER00332"/>
</dbReference>
<evidence type="ECO:0000313" key="13">
    <source>
        <dbReference type="EMBL" id="BBE52018.1"/>
    </source>
</evidence>
<evidence type="ECO:0000256" key="7">
    <source>
        <dbReference type="ARBA" id="ARBA00022741"/>
    </source>
</evidence>
<dbReference type="PANTHER" id="PTHR39321:SF3">
    <property type="entry name" value="PHOSPHOPANTETHEINE ADENYLYLTRANSFERASE"/>
    <property type="match status" value="1"/>
</dbReference>
<dbReference type="KEGG" id="fam:OYT1_ch2505"/>
<dbReference type="InterPro" id="IPR005248">
    <property type="entry name" value="NadD/NMNAT"/>
</dbReference>
<keyword evidence="9 11" id="KW-0520">NAD</keyword>
<keyword evidence="6 11" id="KW-0548">Nucleotidyltransferase</keyword>
<keyword evidence="5 11" id="KW-0808">Transferase</keyword>
<comment type="pathway">
    <text evidence="2 11">Cofactor biosynthesis; NAD(+) biosynthesis; deamido-NAD(+) from nicotinate D-ribonucleotide: step 1/1.</text>
</comment>